<evidence type="ECO:0000313" key="1">
    <source>
        <dbReference type="EMBL" id="MPC49025.1"/>
    </source>
</evidence>
<organism evidence="1 2">
    <name type="scientific">Portunus trituberculatus</name>
    <name type="common">Swimming crab</name>
    <name type="synonym">Neptunus trituberculatus</name>
    <dbReference type="NCBI Taxonomy" id="210409"/>
    <lineage>
        <taxon>Eukaryota</taxon>
        <taxon>Metazoa</taxon>
        <taxon>Ecdysozoa</taxon>
        <taxon>Arthropoda</taxon>
        <taxon>Crustacea</taxon>
        <taxon>Multicrustacea</taxon>
        <taxon>Malacostraca</taxon>
        <taxon>Eumalacostraca</taxon>
        <taxon>Eucarida</taxon>
        <taxon>Decapoda</taxon>
        <taxon>Pleocyemata</taxon>
        <taxon>Brachyura</taxon>
        <taxon>Eubrachyura</taxon>
        <taxon>Portunoidea</taxon>
        <taxon>Portunidae</taxon>
        <taxon>Portuninae</taxon>
        <taxon>Portunus</taxon>
    </lineage>
</organism>
<name>A0A5B7FUK6_PORTR</name>
<reference evidence="1 2" key="1">
    <citation type="submission" date="2019-05" db="EMBL/GenBank/DDBJ databases">
        <title>Another draft genome of Portunus trituberculatus and its Hox gene families provides insights of decapod evolution.</title>
        <authorList>
            <person name="Jeong J.-H."/>
            <person name="Song I."/>
            <person name="Kim S."/>
            <person name="Choi T."/>
            <person name="Kim D."/>
            <person name="Ryu S."/>
            <person name="Kim W."/>
        </authorList>
    </citation>
    <scope>NUCLEOTIDE SEQUENCE [LARGE SCALE GENOMIC DNA]</scope>
    <source>
        <tissue evidence="1">Muscle</tissue>
    </source>
</reference>
<comment type="caution">
    <text evidence="1">The sequence shown here is derived from an EMBL/GenBank/DDBJ whole genome shotgun (WGS) entry which is preliminary data.</text>
</comment>
<dbReference type="Proteomes" id="UP000324222">
    <property type="component" value="Unassembled WGS sequence"/>
</dbReference>
<protein>
    <submittedName>
        <fullName evidence="1">Uncharacterized protein</fullName>
    </submittedName>
</protein>
<proteinExistence type="predicted"/>
<evidence type="ECO:0000313" key="2">
    <source>
        <dbReference type="Proteomes" id="UP000324222"/>
    </source>
</evidence>
<dbReference type="AlphaFoldDB" id="A0A5B7FUK6"/>
<gene>
    <name evidence="1" type="ORF">E2C01_042813</name>
</gene>
<dbReference type="EMBL" id="VSRR010008619">
    <property type="protein sequence ID" value="MPC49025.1"/>
    <property type="molecule type" value="Genomic_DNA"/>
</dbReference>
<keyword evidence="2" id="KW-1185">Reference proteome</keyword>
<sequence>MMRESCDVPGMLMVAAGIFSTHAERITCFSSSGFTQARHVRKFNYALCRVTSDVIELKYTSNASQCIATDYI</sequence>
<accession>A0A5B7FUK6</accession>